<dbReference type="RefSeq" id="XP_029712521.2">
    <property type="nucleotide sequence ID" value="XM_029856661.2"/>
</dbReference>
<evidence type="ECO:0000313" key="4">
    <source>
        <dbReference type="EnsemblMetazoa" id="AALFPA23_005880.P7571"/>
    </source>
</evidence>
<reference evidence="5" key="1">
    <citation type="journal article" date="2015" name="Proc. Natl. Acad. Sci. U.S.A.">
        <title>Genome sequence of the Asian Tiger mosquito, Aedes albopictus, reveals insights into its biology, genetics, and evolution.</title>
        <authorList>
            <person name="Chen X.G."/>
            <person name="Jiang X."/>
            <person name="Gu J."/>
            <person name="Xu M."/>
            <person name="Wu Y."/>
            <person name="Deng Y."/>
            <person name="Zhang C."/>
            <person name="Bonizzoni M."/>
            <person name="Dermauw W."/>
            <person name="Vontas J."/>
            <person name="Armbruster P."/>
            <person name="Huang X."/>
            <person name="Yang Y."/>
            <person name="Zhang H."/>
            <person name="He W."/>
            <person name="Peng H."/>
            <person name="Liu Y."/>
            <person name="Wu K."/>
            <person name="Chen J."/>
            <person name="Lirakis M."/>
            <person name="Topalis P."/>
            <person name="Van Leeuwen T."/>
            <person name="Hall A.B."/>
            <person name="Jiang X."/>
            <person name="Thorpe C."/>
            <person name="Mueller R.L."/>
            <person name="Sun C."/>
            <person name="Waterhouse R.M."/>
            <person name="Yan G."/>
            <person name="Tu Z.J."/>
            <person name="Fang X."/>
            <person name="James A.A."/>
        </authorList>
    </citation>
    <scope>NUCLEOTIDE SEQUENCE [LARGE SCALE GENOMIC DNA]</scope>
    <source>
        <strain evidence="5">Foshan</strain>
    </source>
</reference>
<dbReference type="InterPro" id="IPR031311">
    <property type="entry name" value="CHIT_BIND_RR_consensus"/>
</dbReference>
<protein>
    <recommendedName>
        <fullName evidence="6">Secreted protein</fullName>
    </recommendedName>
</protein>
<evidence type="ECO:0000256" key="3">
    <source>
        <dbReference type="SAM" id="SignalP"/>
    </source>
</evidence>
<keyword evidence="5" id="KW-1185">Reference proteome</keyword>
<organism evidence="4 5">
    <name type="scientific">Aedes albopictus</name>
    <name type="common">Asian tiger mosquito</name>
    <name type="synonym">Stegomyia albopicta</name>
    <dbReference type="NCBI Taxonomy" id="7160"/>
    <lineage>
        <taxon>Eukaryota</taxon>
        <taxon>Metazoa</taxon>
        <taxon>Ecdysozoa</taxon>
        <taxon>Arthropoda</taxon>
        <taxon>Hexapoda</taxon>
        <taxon>Insecta</taxon>
        <taxon>Pterygota</taxon>
        <taxon>Neoptera</taxon>
        <taxon>Endopterygota</taxon>
        <taxon>Diptera</taxon>
        <taxon>Nematocera</taxon>
        <taxon>Culicoidea</taxon>
        <taxon>Culicidae</taxon>
        <taxon>Culicinae</taxon>
        <taxon>Aedini</taxon>
        <taxon>Aedes</taxon>
        <taxon>Stegomyia</taxon>
    </lineage>
</organism>
<evidence type="ECO:0000313" key="5">
    <source>
        <dbReference type="Proteomes" id="UP000069940"/>
    </source>
</evidence>
<keyword evidence="3" id="KW-0732">Signal</keyword>
<dbReference type="Proteomes" id="UP000069940">
    <property type="component" value="Unassembled WGS sequence"/>
</dbReference>
<accession>A0ABM1Y5C8</accession>
<evidence type="ECO:0008006" key="6">
    <source>
        <dbReference type="Google" id="ProtNLM"/>
    </source>
</evidence>
<dbReference type="EnsemblMetazoa" id="AALFPA23_005880.R7571">
    <property type="protein sequence ID" value="AALFPA23_005880.P7571"/>
    <property type="gene ID" value="AALFPA23_005880"/>
</dbReference>
<evidence type="ECO:0000256" key="1">
    <source>
        <dbReference type="ARBA" id="ARBA00022460"/>
    </source>
</evidence>
<dbReference type="Pfam" id="PF00379">
    <property type="entry name" value="Chitin_bind_4"/>
    <property type="match status" value="1"/>
</dbReference>
<name>A0ABM1Y5C8_AEDAL</name>
<proteinExistence type="predicted"/>
<reference evidence="4" key="2">
    <citation type="submission" date="2025-05" db="UniProtKB">
        <authorList>
            <consortium name="EnsemblMetazoa"/>
        </authorList>
    </citation>
    <scope>IDENTIFICATION</scope>
    <source>
        <strain evidence="4">Foshan</strain>
    </source>
</reference>
<dbReference type="InterPro" id="IPR000618">
    <property type="entry name" value="Insect_cuticle"/>
</dbReference>
<evidence type="ECO:0000256" key="2">
    <source>
        <dbReference type="PROSITE-ProRule" id="PRU00497"/>
    </source>
</evidence>
<dbReference type="PROSITE" id="PS00233">
    <property type="entry name" value="CHIT_BIND_RR_1"/>
    <property type="match status" value="1"/>
</dbReference>
<sequence length="114" mass="12473">MGNVRILSTFVIGIMVAVIVCHAAPIELVGDVINEITPEGYDLMYTLSNGVTRSEVGTLTTTSDGSLVITVKGTWAQPFEDGLYYDIEFSADENGFRPRFVLGKNIRRKVKGSE</sequence>
<dbReference type="GeneID" id="115257216"/>
<keyword evidence="1 2" id="KW-0193">Cuticle</keyword>
<feature type="signal peptide" evidence="3">
    <location>
        <begin position="1"/>
        <end position="23"/>
    </location>
</feature>
<feature type="chain" id="PRO_5047513193" description="Secreted protein" evidence="3">
    <location>
        <begin position="24"/>
        <end position="114"/>
    </location>
</feature>
<dbReference type="PROSITE" id="PS51155">
    <property type="entry name" value="CHIT_BIND_RR_2"/>
    <property type="match status" value="1"/>
</dbReference>